<accession>A0AAE1SFM8</accession>
<proteinExistence type="predicted"/>
<evidence type="ECO:0000256" key="1">
    <source>
        <dbReference type="SAM" id="Phobius"/>
    </source>
</evidence>
<comment type="caution">
    <text evidence="2">The sequence shown here is derived from an EMBL/GenBank/DDBJ whole genome shotgun (WGS) entry which is preliminary data.</text>
</comment>
<reference evidence="2" key="1">
    <citation type="submission" date="2023-12" db="EMBL/GenBank/DDBJ databases">
        <title>Genome assembly of Anisodus tanguticus.</title>
        <authorList>
            <person name="Wang Y.-J."/>
        </authorList>
    </citation>
    <scope>NUCLEOTIDE SEQUENCE</scope>
    <source>
        <strain evidence="2">KB-2021</strain>
        <tissue evidence="2">Leaf</tissue>
    </source>
</reference>
<dbReference type="EMBL" id="JAVYJV010000005">
    <property type="protein sequence ID" value="KAK4370078.1"/>
    <property type="molecule type" value="Genomic_DNA"/>
</dbReference>
<dbReference type="AlphaFoldDB" id="A0AAE1SFM8"/>
<evidence type="ECO:0000313" key="2">
    <source>
        <dbReference type="EMBL" id="KAK4370078.1"/>
    </source>
</evidence>
<evidence type="ECO:0000313" key="3">
    <source>
        <dbReference type="Proteomes" id="UP001291623"/>
    </source>
</evidence>
<keyword evidence="1" id="KW-1133">Transmembrane helix</keyword>
<keyword evidence="3" id="KW-1185">Reference proteome</keyword>
<protein>
    <submittedName>
        <fullName evidence="2">Uncharacterized protein</fullName>
    </submittedName>
</protein>
<gene>
    <name evidence="2" type="ORF">RND71_009553</name>
</gene>
<keyword evidence="1" id="KW-0472">Membrane</keyword>
<keyword evidence="1" id="KW-0812">Transmembrane</keyword>
<sequence>MHGRPRKAPTSEEQEAYAIKASKLRSLQSQFLQFHHSNIYTKEALDHNLNLPEVENNEESIKSILDEELRLGEMKWRRWLGGGFLMVVAFAGDVVWWWLGGVAGVAVEAEAAVTVEDEGGAGGGGGGC</sequence>
<feature type="transmembrane region" description="Helical" evidence="1">
    <location>
        <begin position="79"/>
        <end position="99"/>
    </location>
</feature>
<name>A0AAE1SFM8_9SOLA</name>
<organism evidence="2 3">
    <name type="scientific">Anisodus tanguticus</name>
    <dbReference type="NCBI Taxonomy" id="243964"/>
    <lineage>
        <taxon>Eukaryota</taxon>
        <taxon>Viridiplantae</taxon>
        <taxon>Streptophyta</taxon>
        <taxon>Embryophyta</taxon>
        <taxon>Tracheophyta</taxon>
        <taxon>Spermatophyta</taxon>
        <taxon>Magnoliopsida</taxon>
        <taxon>eudicotyledons</taxon>
        <taxon>Gunneridae</taxon>
        <taxon>Pentapetalae</taxon>
        <taxon>asterids</taxon>
        <taxon>lamiids</taxon>
        <taxon>Solanales</taxon>
        <taxon>Solanaceae</taxon>
        <taxon>Solanoideae</taxon>
        <taxon>Hyoscyameae</taxon>
        <taxon>Anisodus</taxon>
    </lineage>
</organism>
<dbReference type="Proteomes" id="UP001291623">
    <property type="component" value="Unassembled WGS sequence"/>
</dbReference>